<dbReference type="WBParaSite" id="MCU_012342-RA">
    <property type="protein sequence ID" value="MCU_012342-RA"/>
    <property type="gene ID" value="MCU_012342"/>
</dbReference>
<reference evidence="2" key="1">
    <citation type="submission" date="2019-11" db="UniProtKB">
        <authorList>
            <consortium name="WormBaseParasite"/>
        </authorList>
    </citation>
    <scope>IDENTIFICATION</scope>
</reference>
<accession>A0A5K3G032</accession>
<name>A0A5K3G032_MESCO</name>
<feature type="region of interest" description="Disordered" evidence="1">
    <location>
        <begin position="136"/>
        <end position="155"/>
    </location>
</feature>
<sequence>MFCNWPFVYSLELIYTRHSLAEQTTKPQSLGLCFNLRSLSWLPTKSRIADKMKGRECELKQSLPLVGVHNNLSNLLPPRNSSASSRRGQGVAPTRLDRQHHLLRSELNHHHHATAPISKLHGHQTLPDTAAAAIKSGRNIPPGTSSRLRHLVHPG</sequence>
<organism evidence="2">
    <name type="scientific">Mesocestoides corti</name>
    <name type="common">Flatworm</name>
    <dbReference type="NCBI Taxonomy" id="53468"/>
    <lineage>
        <taxon>Eukaryota</taxon>
        <taxon>Metazoa</taxon>
        <taxon>Spiralia</taxon>
        <taxon>Lophotrochozoa</taxon>
        <taxon>Platyhelminthes</taxon>
        <taxon>Cestoda</taxon>
        <taxon>Eucestoda</taxon>
        <taxon>Cyclophyllidea</taxon>
        <taxon>Mesocestoididae</taxon>
        <taxon>Mesocestoides</taxon>
    </lineage>
</organism>
<protein>
    <submittedName>
        <fullName evidence="2">Uncharacterized protein</fullName>
    </submittedName>
</protein>
<evidence type="ECO:0000256" key="1">
    <source>
        <dbReference type="SAM" id="MobiDB-lite"/>
    </source>
</evidence>
<dbReference type="AlphaFoldDB" id="A0A5K3G032"/>
<evidence type="ECO:0000313" key="2">
    <source>
        <dbReference type="WBParaSite" id="MCU_012342-RA"/>
    </source>
</evidence>
<proteinExistence type="predicted"/>